<reference evidence="2 3" key="1">
    <citation type="submission" date="2019-06" db="EMBL/GenBank/DDBJ databases">
        <title>Flavobacteriaceae Paucihalobacterium erythroidium CWB-1, complete genome.</title>
        <authorList>
            <person name="Wu S."/>
        </authorList>
    </citation>
    <scope>NUCLEOTIDE SEQUENCE [LARGE SCALE GENOMIC DNA]</scope>
    <source>
        <strain evidence="2 3">CWB-1</strain>
    </source>
</reference>
<evidence type="ECO:0000259" key="1">
    <source>
        <dbReference type="Pfam" id="PF12728"/>
    </source>
</evidence>
<sequence length="81" mass="9593">MGKNHLLYYQFSKDYMHASDVMLFLKISRSTLHRMCNNGQIPYTQLGKVRLFPVEVIHKLLQHNLQNYPLQDTEPSQTEDQ</sequence>
<dbReference type="InterPro" id="IPR009061">
    <property type="entry name" value="DNA-bd_dom_put_sf"/>
</dbReference>
<dbReference type="RefSeq" id="WP_140990493.1">
    <property type="nucleotide sequence ID" value="NZ_VHIQ01000005.1"/>
</dbReference>
<evidence type="ECO:0000313" key="3">
    <source>
        <dbReference type="Proteomes" id="UP000317332"/>
    </source>
</evidence>
<proteinExistence type="predicted"/>
<dbReference type="Pfam" id="PF12728">
    <property type="entry name" value="HTH_17"/>
    <property type="match status" value="1"/>
</dbReference>
<evidence type="ECO:0000313" key="2">
    <source>
        <dbReference type="EMBL" id="TPV32746.1"/>
    </source>
</evidence>
<feature type="domain" description="Helix-turn-helix" evidence="1">
    <location>
        <begin position="18"/>
        <end position="62"/>
    </location>
</feature>
<dbReference type="InterPro" id="IPR041657">
    <property type="entry name" value="HTH_17"/>
</dbReference>
<gene>
    <name evidence="2" type="ORF">FJ651_10545</name>
</gene>
<accession>A0A506PFX8</accession>
<name>A0A506PFX8_9FLAO</name>
<organism evidence="2 3">
    <name type="scientific">Paucihalobacter ruber</name>
    <dbReference type="NCBI Taxonomy" id="2567861"/>
    <lineage>
        <taxon>Bacteria</taxon>
        <taxon>Pseudomonadati</taxon>
        <taxon>Bacteroidota</taxon>
        <taxon>Flavobacteriia</taxon>
        <taxon>Flavobacteriales</taxon>
        <taxon>Flavobacteriaceae</taxon>
        <taxon>Paucihalobacter</taxon>
    </lineage>
</organism>
<dbReference type="EMBL" id="VHIQ01000005">
    <property type="protein sequence ID" value="TPV32746.1"/>
    <property type="molecule type" value="Genomic_DNA"/>
</dbReference>
<dbReference type="AlphaFoldDB" id="A0A506PFX8"/>
<keyword evidence="3" id="KW-1185">Reference proteome</keyword>
<dbReference type="OrthoDB" id="1524679at2"/>
<comment type="caution">
    <text evidence="2">The sequence shown here is derived from an EMBL/GenBank/DDBJ whole genome shotgun (WGS) entry which is preliminary data.</text>
</comment>
<dbReference type="SUPFAM" id="SSF46955">
    <property type="entry name" value="Putative DNA-binding domain"/>
    <property type="match status" value="1"/>
</dbReference>
<dbReference type="Proteomes" id="UP000317332">
    <property type="component" value="Unassembled WGS sequence"/>
</dbReference>
<protein>
    <submittedName>
        <fullName evidence="2">Helix-turn-helix domain-containing protein</fullName>
    </submittedName>
</protein>